<evidence type="ECO:0000256" key="2">
    <source>
        <dbReference type="RuleBase" id="RU003946"/>
    </source>
</evidence>
<dbReference type="GO" id="GO:0004035">
    <property type="term" value="F:alkaline phosphatase activity"/>
    <property type="evidence" value="ECO:0007669"/>
    <property type="project" value="UniProtKB-EC"/>
</dbReference>
<feature type="compositionally biased region" description="Low complexity" evidence="3">
    <location>
        <begin position="473"/>
        <end position="522"/>
    </location>
</feature>
<name>A0ABY4MV31_9MICO</name>
<dbReference type="PANTHER" id="PTHR11596:SF5">
    <property type="entry name" value="ALKALINE PHOSPHATASE"/>
    <property type="match status" value="1"/>
</dbReference>
<organism evidence="6">
    <name type="scientific">Gulosibacter sediminis</name>
    <dbReference type="NCBI Taxonomy" id="1729695"/>
    <lineage>
        <taxon>Bacteria</taxon>
        <taxon>Bacillati</taxon>
        <taxon>Actinomycetota</taxon>
        <taxon>Actinomycetes</taxon>
        <taxon>Micrococcales</taxon>
        <taxon>Microbacteriaceae</taxon>
        <taxon>Gulosibacter</taxon>
    </lineage>
</organism>
<dbReference type="Gene3D" id="3.40.720.10">
    <property type="entry name" value="Alkaline Phosphatase, subunit A"/>
    <property type="match status" value="1"/>
</dbReference>
<dbReference type="CDD" id="cd16012">
    <property type="entry name" value="ALP"/>
    <property type="match status" value="1"/>
</dbReference>
<evidence type="ECO:0000256" key="5">
    <source>
        <dbReference type="SAM" id="SignalP"/>
    </source>
</evidence>
<dbReference type="EMBL" id="CP097160">
    <property type="protein sequence ID" value="UQN14280.1"/>
    <property type="molecule type" value="Genomic_DNA"/>
</dbReference>
<protein>
    <submittedName>
        <fullName evidence="6">Alkaline phosphatase</fullName>
        <ecNumber evidence="6">3.1.3.1</ecNumber>
    </submittedName>
</protein>
<dbReference type="PANTHER" id="PTHR11596">
    <property type="entry name" value="ALKALINE PHOSPHATASE"/>
    <property type="match status" value="1"/>
</dbReference>
<dbReference type="SUPFAM" id="SSF53649">
    <property type="entry name" value="Alkaline phosphatase-like"/>
    <property type="match status" value="1"/>
</dbReference>
<keyword evidence="4" id="KW-0472">Membrane</keyword>
<dbReference type="InterPro" id="IPR017850">
    <property type="entry name" value="Alkaline_phosphatase_core_sf"/>
</dbReference>
<keyword evidence="4" id="KW-0812">Transmembrane</keyword>
<dbReference type="Pfam" id="PF00245">
    <property type="entry name" value="Alk_phosphatase"/>
    <property type="match status" value="1"/>
</dbReference>
<evidence type="ECO:0000256" key="4">
    <source>
        <dbReference type="SAM" id="Phobius"/>
    </source>
</evidence>
<evidence type="ECO:0000256" key="3">
    <source>
        <dbReference type="SAM" id="MobiDB-lite"/>
    </source>
</evidence>
<keyword evidence="6" id="KW-0378">Hydrolase</keyword>
<keyword evidence="4" id="KW-1133">Transmembrane helix</keyword>
<dbReference type="InterPro" id="IPR001952">
    <property type="entry name" value="Alkaline_phosphatase"/>
</dbReference>
<evidence type="ECO:0000313" key="6">
    <source>
        <dbReference type="EMBL" id="UQN14280.1"/>
    </source>
</evidence>
<sequence length="572" mass="60660">MKTRNFVKSLSACGTAAAVALGSFAFATPASAATAADGPKNVILLIGDGMGYNHLDNMNAYENNEVYWQVDRGGDNKVKPWGGNSTPTEGFQSWEHTSMETAWYEQTPYDSFTAWNDFESSKENPTDSAAAGTAMATGYKTYNAGIGVDYEGNVVENVSERADALDKSAGVVSSVPFSHATPAAFSAHNANRNDYHGIAADQISNGYMDVVMGAGHPYYNDDNEQQATGDFSYISEESYNQLAAGETDFTFVEDDADFEALTTGETPETVFGLAQVGSTLQQGRSDDAAYNDVVDLSTMTEGALNVLDNNENGFFLMVEGGAIDWAGHANQTQRDIDETVDFSAAVDSVVNWVETNSSWDDTLVIVTADHETGYLSGANYVTDTDGNQIPVEGSTDYVLGDWGPMTPNGAGTPATQDWFSNNHTTMLVPYFVKGAYSEDLLGFATGHDLVRTDYLSNVDMANWLLDTTWVAAEETPEPTQTTEPEPTTDPEPTAEPTETAEPTATATTDPTASATSTDAPAAGNQGDSTDADGGSLATTGADAFGPIAIAAAVLLVAGAAFMILRRRQGEDA</sequence>
<feature type="region of interest" description="Disordered" evidence="3">
    <location>
        <begin position="473"/>
        <end position="536"/>
    </location>
</feature>
<proteinExistence type="inferred from homology"/>
<keyword evidence="1" id="KW-0597">Phosphoprotein</keyword>
<comment type="similarity">
    <text evidence="2">Belongs to the alkaline phosphatase family.</text>
</comment>
<accession>A0ABY4MV31</accession>
<feature type="transmembrane region" description="Helical" evidence="4">
    <location>
        <begin position="543"/>
        <end position="564"/>
    </location>
</feature>
<gene>
    <name evidence="6" type="ORF">M3M28_09485</name>
</gene>
<evidence type="ECO:0000256" key="1">
    <source>
        <dbReference type="ARBA" id="ARBA00022553"/>
    </source>
</evidence>
<keyword evidence="5" id="KW-0732">Signal</keyword>
<dbReference type="SMART" id="SM00098">
    <property type="entry name" value="alkPPc"/>
    <property type="match status" value="1"/>
</dbReference>
<reference evidence="6" key="1">
    <citation type="submission" date="2022-05" db="EMBL/GenBank/DDBJ databases">
        <title>Complete genome sequence of toluene-degrading Gulosibacter sediminis strain ACHW.36C.</title>
        <authorList>
            <person name="Wai A.C."/>
            <person name="Lai G.K."/>
            <person name="Griffin S.D."/>
            <person name="Leung F.C."/>
        </authorList>
    </citation>
    <scope>NUCLEOTIDE SEQUENCE [LARGE SCALE GENOMIC DNA]</scope>
    <source>
        <strain evidence="6">ACHW.36C</strain>
    </source>
</reference>
<feature type="signal peptide" evidence="5">
    <location>
        <begin position="1"/>
        <end position="32"/>
    </location>
</feature>
<feature type="chain" id="PRO_5045110497" evidence="5">
    <location>
        <begin position="33"/>
        <end position="572"/>
    </location>
</feature>
<dbReference type="EC" id="3.1.3.1" evidence="6"/>
<dbReference type="PRINTS" id="PR00113">
    <property type="entry name" value="ALKPHPHTASE"/>
</dbReference>